<dbReference type="SUPFAM" id="SSF51604">
    <property type="entry name" value="Enolase C-terminal domain-like"/>
    <property type="match status" value="1"/>
</dbReference>
<dbReference type="Pfam" id="PF13378">
    <property type="entry name" value="MR_MLE_C"/>
    <property type="match status" value="1"/>
</dbReference>
<dbReference type="RefSeq" id="WP_380079319.1">
    <property type="nucleotide sequence ID" value="NZ_JBHSGO010000193.1"/>
</dbReference>
<dbReference type="SFLD" id="SFLDS00001">
    <property type="entry name" value="Enolase"/>
    <property type="match status" value="1"/>
</dbReference>
<dbReference type="InterPro" id="IPR013342">
    <property type="entry name" value="Mandelate_racemase_C"/>
</dbReference>
<proteinExistence type="predicted"/>
<gene>
    <name evidence="3" type="ORF">ACFO3G_07010</name>
</gene>
<sequence length="313" mass="35134">MGEVSPLVDLSPEYIAQRDNFDAVVKYIAQLLVEEDLQTVISSCHFSSIKFALESISQAIAIYQGKLSLSMDKGIETNGLVWMGDKDEMMSRLKMKLHEGYKCIKFKIGAIDFDSELDLIKSVRKEYSPEEITIRLDANGAFKTYDEAMQKIDRLSRFDIHSLEQPVRQGQFALMSRIISNSPIAIGLDEELIDILSKDRERLIDELKPDYLVIKPTLHGGLSGAEDWANLILNRGGNYWITSALEGNIGLQSIAIWCLSHYDNVNLAYGLGTGDLFTNNLPHQHQITSGILHLKSCNQIAVDKLISDSIRIL</sequence>
<dbReference type="EMBL" id="JBHSGO010000193">
    <property type="protein sequence ID" value="MFC4666343.1"/>
    <property type="molecule type" value="Genomic_DNA"/>
</dbReference>
<dbReference type="InterPro" id="IPR036849">
    <property type="entry name" value="Enolase-like_C_sf"/>
</dbReference>
<dbReference type="Proteomes" id="UP001596020">
    <property type="component" value="Unassembled WGS sequence"/>
</dbReference>
<evidence type="ECO:0000313" key="3">
    <source>
        <dbReference type="EMBL" id="MFC4666343.1"/>
    </source>
</evidence>
<comment type="caution">
    <text evidence="3">The sequence shown here is derived from an EMBL/GenBank/DDBJ whole genome shotgun (WGS) entry which is preliminary data.</text>
</comment>
<dbReference type="SFLD" id="SFLDF00009">
    <property type="entry name" value="o-succinylbenzoate_synthase"/>
    <property type="match status" value="1"/>
</dbReference>
<dbReference type="PANTHER" id="PTHR48073">
    <property type="entry name" value="O-SUCCINYLBENZOATE SYNTHASE-RELATED"/>
    <property type="match status" value="1"/>
</dbReference>
<dbReference type="PANTHER" id="PTHR48073:SF2">
    <property type="entry name" value="O-SUCCINYLBENZOATE SYNTHASE"/>
    <property type="match status" value="1"/>
</dbReference>
<accession>A0ABV9K8L6</accession>
<feature type="domain" description="Mandelate racemase/muconate lactonizing enzyme C-terminal" evidence="2">
    <location>
        <begin position="86"/>
        <end position="185"/>
    </location>
</feature>
<evidence type="ECO:0000256" key="1">
    <source>
        <dbReference type="ARBA" id="ARBA00022723"/>
    </source>
</evidence>
<organism evidence="3 4">
    <name type="scientific">Falsiporphyromonas endometrii</name>
    <dbReference type="NCBI Taxonomy" id="1387297"/>
    <lineage>
        <taxon>Bacteria</taxon>
        <taxon>Pseudomonadati</taxon>
        <taxon>Bacteroidota</taxon>
        <taxon>Bacteroidia</taxon>
        <taxon>Bacteroidales</taxon>
        <taxon>Porphyromonadaceae</taxon>
        <taxon>Falsiporphyromonas</taxon>
    </lineage>
</organism>
<dbReference type="CDD" id="cd03320">
    <property type="entry name" value="OSBS"/>
    <property type="match status" value="1"/>
</dbReference>
<protein>
    <submittedName>
        <fullName evidence="3">O-succinylbenzoate synthase</fullName>
    </submittedName>
</protein>
<dbReference type="Gene3D" id="3.20.20.120">
    <property type="entry name" value="Enolase-like C-terminal domain"/>
    <property type="match status" value="1"/>
</dbReference>
<dbReference type="SMART" id="SM00922">
    <property type="entry name" value="MR_MLE"/>
    <property type="match status" value="1"/>
</dbReference>
<evidence type="ECO:0000313" key="4">
    <source>
        <dbReference type="Proteomes" id="UP001596020"/>
    </source>
</evidence>
<reference evidence="4" key="1">
    <citation type="journal article" date="2019" name="Int. J. Syst. Evol. Microbiol.">
        <title>The Global Catalogue of Microorganisms (GCM) 10K type strain sequencing project: providing services to taxonomists for standard genome sequencing and annotation.</title>
        <authorList>
            <consortium name="The Broad Institute Genomics Platform"/>
            <consortium name="The Broad Institute Genome Sequencing Center for Infectious Disease"/>
            <person name="Wu L."/>
            <person name="Ma J."/>
        </authorList>
    </citation>
    <scope>NUCLEOTIDE SEQUENCE [LARGE SCALE GENOMIC DNA]</scope>
    <source>
        <strain evidence="4">CGMCC 4.7357</strain>
    </source>
</reference>
<keyword evidence="1" id="KW-0479">Metal-binding</keyword>
<dbReference type="InterPro" id="IPR029065">
    <property type="entry name" value="Enolase_C-like"/>
</dbReference>
<name>A0ABV9K8L6_9PORP</name>
<evidence type="ECO:0000259" key="2">
    <source>
        <dbReference type="SMART" id="SM00922"/>
    </source>
</evidence>
<dbReference type="SFLD" id="SFLDG00180">
    <property type="entry name" value="muconate_cycloisomerase"/>
    <property type="match status" value="1"/>
</dbReference>
<keyword evidence="4" id="KW-1185">Reference proteome</keyword>